<reference evidence="1" key="1">
    <citation type="submission" date="2018-11" db="EMBL/GenBank/DDBJ databases">
        <authorList>
            <consortium name="Genoscope - CEA"/>
            <person name="William W."/>
        </authorList>
    </citation>
    <scope>NUCLEOTIDE SEQUENCE</scope>
</reference>
<gene>
    <name evidence="1" type="ORF">BOLC9T58766H</name>
</gene>
<dbReference type="InterPro" id="IPR038765">
    <property type="entry name" value="Papain-like_cys_pep_sf"/>
</dbReference>
<protein>
    <recommendedName>
        <fullName evidence="2">USP domain-containing protein</fullName>
    </recommendedName>
</protein>
<evidence type="ECO:0008006" key="2">
    <source>
        <dbReference type="Google" id="ProtNLM"/>
    </source>
</evidence>
<proteinExistence type="predicted"/>
<evidence type="ECO:0000313" key="1">
    <source>
        <dbReference type="EMBL" id="VDD33443.1"/>
    </source>
</evidence>
<sequence length="162" mass="18957">MHQDAHEFLNYLLNELDDILEKEAKTDNETSSSPGKISNGPKLLQANGVHKEPTVTWVHKIFQVTSSSFWLHYYTRVKLNRVPKPNQIINHIPSSHQTKSNHLKKKISGCISQIWHLLLKTPFKNQMLIHLINILIEPLRILPFVIKKKQENKEKCLIIFYF</sequence>
<organism evidence="1">
    <name type="scientific">Brassica oleracea</name>
    <name type="common">Wild cabbage</name>
    <dbReference type="NCBI Taxonomy" id="3712"/>
    <lineage>
        <taxon>Eukaryota</taxon>
        <taxon>Viridiplantae</taxon>
        <taxon>Streptophyta</taxon>
        <taxon>Embryophyta</taxon>
        <taxon>Tracheophyta</taxon>
        <taxon>Spermatophyta</taxon>
        <taxon>Magnoliopsida</taxon>
        <taxon>eudicotyledons</taxon>
        <taxon>Gunneridae</taxon>
        <taxon>Pentapetalae</taxon>
        <taxon>rosids</taxon>
        <taxon>malvids</taxon>
        <taxon>Brassicales</taxon>
        <taxon>Brassicaceae</taxon>
        <taxon>Brassiceae</taxon>
        <taxon>Brassica</taxon>
    </lineage>
</organism>
<name>A0A3P6DPS1_BRAOL</name>
<dbReference type="Gene3D" id="3.90.70.10">
    <property type="entry name" value="Cysteine proteinases"/>
    <property type="match status" value="1"/>
</dbReference>
<accession>A0A3P6DPS1</accession>
<dbReference type="EMBL" id="LR031875">
    <property type="protein sequence ID" value="VDD33443.1"/>
    <property type="molecule type" value="Genomic_DNA"/>
</dbReference>
<dbReference type="SUPFAM" id="SSF54001">
    <property type="entry name" value="Cysteine proteinases"/>
    <property type="match status" value="1"/>
</dbReference>
<dbReference type="AlphaFoldDB" id="A0A3P6DPS1"/>